<dbReference type="eggNOG" id="ENOG502Z8WW">
    <property type="taxonomic scope" value="Bacteria"/>
</dbReference>
<protein>
    <recommendedName>
        <fullName evidence="3">HEPN domain-containing protein</fullName>
    </recommendedName>
</protein>
<dbReference type="HOGENOM" id="CLU_857776_0_0_5"/>
<name>A8LMM0_DINSH</name>
<organism evidence="1 2">
    <name type="scientific">Dinoroseobacter shibae (strain DSM 16493 / NCIMB 14021 / DFL 12)</name>
    <dbReference type="NCBI Taxonomy" id="398580"/>
    <lineage>
        <taxon>Bacteria</taxon>
        <taxon>Pseudomonadati</taxon>
        <taxon>Pseudomonadota</taxon>
        <taxon>Alphaproteobacteria</taxon>
        <taxon>Rhodobacterales</taxon>
        <taxon>Roseobacteraceae</taxon>
        <taxon>Dinoroseobacter</taxon>
    </lineage>
</organism>
<dbReference type="EMBL" id="CP000830">
    <property type="protein sequence ID" value="ABV93565.1"/>
    <property type="molecule type" value="Genomic_DNA"/>
</dbReference>
<accession>A8LMM0</accession>
<evidence type="ECO:0000313" key="1">
    <source>
        <dbReference type="EMBL" id="ABV93565.1"/>
    </source>
</evidence>
<evidence type="ECO:0000313" key="2">
    <source>
        <dbReference type="Proteomes" id="UP000006833"/>
    </source>
</evidence>
<dbReference type="Proteomes" id="UP000006833">
    <property type="component" value="Chromosome"/>
</dbReference>
<proteinExistence type="predicted"/>
<keyword evidence="2" id="KW-1185">Reference proteome</keyword>
<gene>
    <name evidence="1" type="ordered locus">Dshi_1823</name>
</gene>
<dbReference type="AlphaFoldDB" id="A8LMM0"/>
<dbReference type="KEGG" id="dsh:Dshi_1823"/>
<sequence>MNTFQNWALIKRRGTPEVLGKNLRAFMSRIPKDITPIISEIDKELKAAGVPPLGRPMNAIIKFGQRFNMPILFTKPQPDVPDHLIGSWKYSARIHEWYEEVYGDGIKLDPSANAKVAVQADGDLWELKLPIIYGLFTPVVERDISDEDDAVVGAPRLNACKQLSGITAARLNYFSDNDLAEVYGMFMVGMDVRHAFDRFSKSSHFFPEAQSDWTTAVMHMTSQNPNHGQARWASLQLAEKFMKGLIEVIGDVSPIPQTHNLKKLYEALARSIMGLDLDSLLTDIQCSAAVRYGEEASTREQSYSAHKSSLLLVRALGSVRNANSPS</sequence>
<evidence type="ECO:0008006" key="3">
    <source>
        <dbReference type="Google" id="ProtNLM"/>
    </source>
</evidence>
<dbReference type="Gene3D" id="1.20.120.330">
    <property type="entry name" value="Nucleotidyltransferases domain 2"/>
    <property type="match status" value="1"/>
</dbReference>
<reference evidence="2" key="1">
    <citation type="journal article" date="2010" name="ISME J.">
        <title>The complete genome sequence of the algal symbiont Dinoroseobacter shibae: a hitchhiker's guide to life in the sea.</title>
        <authorList>
            <person name="Wagner-Dobler I."/>
            <person name="Ballhausen B."/>
            <person name="Berger M."/>
            <person name="Brinkhoff T."/>
            <person name="Buchholz I."/>
            <person name="Bunk B."/>
            <person name="Cypionka H."/>
            <person name="Daniel R."/>
            <person name="Drepper T."/>
            <person name="Gerdts G."/>
            <person name="Hahnke S."/>
            <person name="Han C."/>
            <person name="Jahn D."/>
            <person name="Kalhoefer D."/>
            <person name="Kiss H."/>
            <person name="Klenk H.P."/>
            <person name="Kyrpides N."/>
            <person name="Liebl W."/>
            <person name="Liesegang H."/>
            <person name="Meincke L."/>
            <person name="Pati A."/>
            <person name="Petersen J."/>
            <person name="Piekarski T."/>
            <person name="Pommerenke C."/>
            <person name="Pradella S."/>
            <person name="Pukall R."/>
            <person name="Rabus R."/>
            <person name="Stackebrandt E."/>
            <person name="Thole S."/>
            <person name="Thompson L."/>
            <person name="Tielen P."/>
            <person name="Tomasch J."/>
            <person name="von Jan M."/>
            <person name="Wanphrut N."/>
            <person name="Wichels A."/>
            <person name="Zech H."/>
            <person name="Simon M."/>
        </authorList>
    </citation>
    <scope>NUCLEOTIDE SEQUENCE [LARGE SCALE GENOMIC DNA]</scope>
    <source>
        <strain evidence="2">DSM 16493 / NCIMB 14021 / DFL 12</strain>
    </source>
</reference>